<name>Q9U2Q2_CAEEL</name>
<dbReference type="RefSeq" id="NP_493287.3">
    <property type="nucleotide sequence ID" value="NM_060886.3"/>
</dbReference>
<dbReference type="PIR" id="T26564">
    <property type="entry name" value="T26564"/>
</dbReference>
<dbReference type="AGR" id="WB:WBGene00012501"/>
<dbReference type="WormBase" id="Y26D4A.3">
    <property type="protein sequence ID" value="CE50159"/>
    <property type="gene ID" value="WBGene00012501"/>
</dbReference>
<dbReference type="UCSC" id="Y26D4A.3">
    <property type="organism name" value="c. elegans"/>
</dbReference>
<dbReference type="PaxDb" id="6239-Y26D4A.3"/>
<keyword evidence="1" id="KW-0472">Membrane</keyword>
<dbReference type="CTD" id="189544"/>
<accession>Q9U2Q2</accession>
<keyword evidence="1" id="KW-1133">Transmembrane helix</keyword>
<evidence type="ECO:0000313" key="3">
    <source>
        <dbReference type="Proteomes" id="UP000001940"/>
    </source>
</evidence>
<feature type="transmembrane region" description="Helical" evidence="1">
    <location>
        <begin position="84"/>
        <end position="107"/>
    </location>
</feature>
<gene>
    <name evidence="2" type="ORF">CELE_Y26D4A.3</name>
    <name evidence="2 4" type="ORF">Y26D4A.3</name>
</gene>
<dbReference type="Proteomes" id="UP000001940">
    <property type="component" value="Chromosome I"/>
</dbReference>
<evidence type="ECO:0000313" key="4">
    <source>
        <dbReference type="WormBase" id="Y26D4A.3"/>
    </source>
</evidence>
<protein>
    <submittedName>
        <fullName evidence="2">Uncharacterized protein</fullName>
    </submittedName>
</protein>
<reference evidence="2 3" key="1">
    <citation type="journal article" date="1998" name="Science">
        <title>Genome sequence of the nematode C. elegans: a platform for investigating biology.</title>
        <authorList>
            <consortium name="The C. elegans sequencing consortium"/>
            <person name="Sulson J.E."/>
            <person name="Waterston R."/>
        </authorList>
    </citation>
    <scope>NUCLEOTIDE SEQUENCE [LARGE SCALE GENOMIC DNA]</scope>
    <source>
        <strain evidence="2 3">Bristol N2</strain>
    </source>
</reference>
<keyword evidence="3" id="KW-1185">Reference proteome</keyword>
<dbReference type="SMR" id="Q9U2Q2"/>
<dbReference type="InParanoid" id="Q9U2Q2"/>
<proteinExistence type="predicted"/>
<dbReference type="HOGENOM" id="CLU_1857062_0_0_1"/>
<sequence length="115" mass="12902">MTSQPAKPNIQTAIDFSDIPPSYNELYPQVNTEPPVSPTTTPRTETLSVTESAVTFSNQECQQRNQVVISRRARRINNCRNRSISCIEWSCFSVIGLVIFIVVFLSVRCVSTDTC</sequence>
<dbReference type="EMBL" id="BX284601">
    <property type="protein sequence ID" value="CAB54342.3"/>
    <property type="molecule type" value="Genomic_DNA"/>
</dbReference>
<evidence type="ECO:0000256" key="1">
    <source>
        <dbReference type="SAM" id="Phobius"/>
    </source>
</evidence>
<dbReference type="GeneID" id="189544"/>
<keyword evidence="1" id="KW-0812">Transmembrane</keyword>
<evidence type="ECO:0000313" key="2">
    <source>
        <dbReference type="EMBL" id="CAB54342.3"/>
    </source>
</evidence>
<dbReference type="AlphaFoldDB" id="Q9U2Q2"/>
<dbReference type="KEGG" id="cel:CELE_Y26D4A.3"/>
<organism evidence="2 3">
    <name type="scientific">Caenorhabditis elegans</name>
    <dbReference type="NCBI Taxonomy" id="6239"/>
    <lineage>
        <taxon>Eukaryota</taxon>
        <taxon>Metazoa</taxon>
        <taxon>Ecdysozoa</taxon>
        <taxon>Nematoda</taxon>
        <taxon>Chromadorea</taxon>
        <taxon>Rhabditida</taxon>
        <taxon>Rhabditina</taxon>
        <taxon>Rhabditomorpha</taxon>
        <taxon>Rhabditoidea</taxon>
        <taxon>Rhabditidae</taxon>
        <taxon>Peloderinae</taxon>
        <taxon>Caenorhabditis</taxon>
    </lineage>
</organism>
<dbReference type="Bgee" id="WBGene00012501">
    <property type="expression patterns" value="Expressed in material anatomical entity and 2 other cell types or tissues"/>
</dbReference>